<organism evidence="2 3">
    <name type="scientific">Yoonia tamlensis</name>
    <dbReference type="NCBI Taxonomy" id="390270"/>
    <lineage>
        <taxon>Bacteria</taxon>
        <taxon>Pseudomonadati</taxon>
        <taxon>Pseudomonadota</taxon>
        <taxon>Alphaproteobacteria</taxon>
        <taxon>Rhodobacterales</taxon>
        <taxon>Paracoccaceae</taxon>
        <taxon>Yoonia</taxon>
    </lineage>
</organism>
<evidence type="ECO:0000313" key="2">
    <source>
        <dbReference type="EMBL" id="SFR54732.1"/>
    </source>
</evidence>
<sequence length="274" mass="30445">MFQTRRNVSTVGSFFSNLYLIYEVTVRSVRGGHSNALVGLVLTILQSLVLVAVFLVMFLVVGVRSCPIPGEDFLIYIMAGVMLFRTHIQSVKATQGANSALAPMLLYAPMNPIVTICASAIATLYQQLLAIMIVLLIYHCAFTPVYIDKPIAALGMFLLAWFSGCCIGIVFLAITPWFPRTMAIVAQLYRRMNMIASGKMFLVNALPASVIASFDWNPLFHIIDQNKGFVFLDYNPHFTTISYPLIVSLVFLVLGMMGMFFTRQHVSASWTMGK</sequence>
<feature type="transmembrane region" description="Helical" evidence="1">
    <location>
        <begin position="128"/>
        <end position="147"/>
    </location>
</feature>
<keyword evidence="1" id="KW-1133">Transmembrane helix</keyword>
<dbReference type="EMBL" id="FOYP01000002">
    <property type="protein sequence ID" value="SFR54732.1"/>
    <property type="molecule type" value="Genomic_DNA"/>
</dbReference>
<feature type="transmembrane region" description="Helical" evidence="1">
    <location>
        <begin position="100"/>
        <end position="121"/>
    </location>
</feature>
<feature type="transmembrane region" description="Helical" evidence="1">
    <location>
        <begin position="200"/>
        <end position="223"/>
    </location>
</feature>
<accession>A0A1I6HJU0</accession>
<keyword evidence="1" id="KW-0812">Transmembrane</keyword>
<evidence type="ECO:0000256" key="1">
    <source>
        <dbReference type="SAM" id="Phobius"/>
    </source>
</evidence>
<evidence type="ECO:0000313" key="3">
    <source>
        <dbReference type="Proteomes" id="UP000199478"/>
    </source>
</evidence>
<dbReference type="Proteomes" id="UP000199478">
    <property type="component" value="Unassembled WGS sequence"/>
</dbReference>
<name>A0A1I6HJU0_9RHOB</name>
<reference evidence="3" key="1">
    <citation type="submission" date="2016-10" db="EMBL/GenBank/DDBJ databases">
        <authorList>
            <person name="Varghese N."/>
            <person name="Submissions S."/>
        </authorList>
    </citation>
    <scope>NUCLEOTIDE SEQUENCE [LARGE SCALE GENOMIC DNA]</scope>
    <source>
        <strain evidence="3">DSM 26879</strain>
    </source>
</reference>
<dbReference type="RefSeq" id="WP_242651058.1">
    <property type="nucleotide sequence ID" value="NZ_FOYP01000002.1"/>
</dbReference>
<keyword evidence="3" id="KW-1185">Reference proteome</keyword>
<protein>
    <submittedName>
        <fullName evidence="2">ABC-type polysaccharide/polyol phosphate export permease</fullName>
    </submittedName>
</protein>
<keyword evidence="1" id="KW-0472">Membrane</keyword>
<dbReference type="STRING" id="390270.SAMN04488005_2785"/>
<gene>
    <name evidence="2" type="ORF">SAMN04488005_2785</name>
</gene>
<proteinExistence type="predicted"/>
<feature type="transmembrane region" description="Helical" evidence="1">
    <location>
        <begin position="73"/>
        <end position="88"/>
    </location>
</feature>
<feature type="transmembrane region" description="Helical" evidence="1">
    <location>
        <begin position="36"/>
        <end position="61"/>
    </location>
</feature>
<feature type="transmembrane region" description="Helical" evidence="1">
    <location>
        <begin position="243"/>
        <end position="262"/>
    </location>
</feature>
<feature type="transmembrane region" description="Helical" evidence="1">
    <location>
        <begin position="153"/>
        <end position="179"/>
    </location>
</feature>
<dbReference type="AlphaFoldDB" id="A0A1I6HJU0"/>